<dbReference type="Proteomes" id="UP000199585">
    <property type="component" value="Unassembled WGS sequence"/>
</dbReference>
<dbReference type="AlphaFoldDB" id="A0A1H8CMJ4"/>
<dbReference type="Gene3D" id="3.40.50.280">
    <property type="entry name" value="Cobalamin-binding domain"/>
    <property type="match status" value="1"/>
</dbReference>
<dbReference type="Pfam" id="PF02310">
    <property type="entry name" value="B12-binding"/>
    <property type="match status" value="1"/>
</dbReference>
<dbReference type="EMBL" id="FOCI01000007">
    <property type="protein sequence ID" value="SEM96260.1"/>
    <property type="molecule type" value="Genomic_DNA"/>
</dbReference>
<evidence type="ECO:0000259" key="1">
    <source>
        <dbReference type="PROSITE" id="PS51332"/>
    </source>
</evidence>
<dbReference type="PROSITE" id="PS51332">
    <property type="entry name" value="B12_BINDING"/>
    <property type="match status" value="1"/>
</dbReference>
<accession>A0A1H8CMJ4</accession>
<reference evidence="2 3" key="1">
    <citation type="submission" date="2016-10" db="EMBL/GenBank/DDBJ databases">
        <authorList>
            <person name="de Groot N.N."/>
        </authorList>
    </citation>
    <scope>NUCLEOTIDE SEQUENCE [LARGE SCALE GENOMIC DNA]</scope>
    <source>
        <strain evidence="2 3">DSM 16213</strain>
    </source>
</reference>
<dbReference type="RefSeq" id="WP_089900856.1">
    <property type="nucleotide sequence ID" value="NZ_FOCI01000007.1"/>
</dbReference>
<sequence>MSRQLSHDLSHDVISRTRGLTRSVDDITLALRSAALSCDLHACVDVLARARLAELNDGFFADVCIPQAARLLGEDWVSDALSFAEVSIATARLQGLLRHMGADWQSDQAAPADAPTVLVVVPEPVQHTLGPSVLVSQLRRRGLSVGLLLRATRSDVGAFLRRTPPGAVFVSVSCVKRLVLARPLVTQVRQSAPGIPVVIGGPATVTCGDACAITGADYATSDASEALVLCGLMDLPRGTMRAETMI</sequence>
<organism evidence="2 3">
    <name type="scientific">Loktanella fryxellensis</name>
    <dbReference type="NCBI Taxonomy" id="245187"/>
    <lineage>
        <taxon>Bacteria</taxon>
        <taxon>Pseudomonadati</taxon>
        <taxon>Pseudomonadota</taxon>
        <taxon>Alphaproteobacteria</taxon>
        <taxon>Rhodobacterales</taxon>
        <taxon>Roseobacteraceae</taxon>
        <taxon>Loktanella</taxon>
    </lineage>
</organism>
<dbReference type="SUPFAM" id="SSF52242">
    <property type="entry name" value="Cobalamin (vitamin B12)-binding domain"/>
    <property type="match status" value="1"/>
</dbReference>
<gene>
    <name evidence="2" type="ORF">SAMN04488003_10740</name>
</gene>
<keyword evidence="3" id="KW-1185">Reference proteome</keyword>
<dbReference type="GO" id="GO:0046872">
    <property type="term" value="F:metal ion binding"/>
    <property type="evidence" value="ECO:0007669"/>
    <property type="project" value="InterPro"/>
</dbReference>
<protein>
    <submittedName>
        <fullName evidence="2">B12 binding domain-containing protein</fullName>
    </submittedName>
</protein>
<feature type="domain" description="B12-binding" evidence="1">
    <location>
        <begin position="114"/>
        <end position="243"/>
    </location>
</feature>
<dbReference type="InterPro" id="IPR006158">
    <property type="entry name" value="Cobalamin-bd"/>
</dbReference>
<dbReference type="STRING" id="245187.SAMN04488003_10740"/>
<dbReference type="InterPro" id="IPR036724">
    <property type="entry name" value="Cobalamin-bd_sf"/>
</dbReference>
<name>A0A1H8CMJ4_9RHOB</name>
<proteinExistence type="predicted"/>
<evidence type="ECO:0000313" key="3">
    <source>
        <dbReference type="Proteomes" id="UP000199585"/>
    </source>
</evidence>
<dbReference type="GO" id="GO:0031419">
    <property type="term" value="F:cobalamin binding"/>
    <property type="evidence" value="ECO:0007669"/>
    <property type="project" value="InterPro"/>
</dbReference>
<dbReference type="OrthoDB" id="5498228at2"/>
<evidence type="ECO:0000313" key="2">
    <source>
        <dbReference type="EMBL" id="SEM96260.1"/>
    </source>
</evidence>